<sequence>MRGLITICSFLIIGVLTAFYIGFGFGEKDEPKAVDKELEGLNEKYVLRFSHVVAENTPKGLAASMFAQLVREKTDGWVEVQVFPNASLYEAQDEFDGLMRNDIHIIAPALSEITVLDPKWLIMDLPYAFKDEKMVEAAFEGKIGELLFESIKDYGFHGIAYWDNSFKQFTNNERPIIVPEDFKGLTVRVMPSIALMETYRVIGAQPRLFSFNEVYDALSEGMIDGTENTLSNIFSKGFYKQQKYMTLSNHNYLGYAVFMNSEYWSTMPVDYQKSIMEAMDEVTVWLREHSQTMNEEMLYRIKNSGVIDIHYQTDEEKELWKQEFNSLYERFQNMIGPELMEELNRLQSGY</sequence>
<organism evidence="4 5">
    <name type="scientific">Alkalihalobacterium chitinilyticum</name>
    <dbReference type="NCBI Taxonomy" id="2980103"/>
    <lineage>
        <taxon>Bacteria</taxon>
        <taxon>Bacillati</taxon>
        <taxon>Bacillota</taxon>
        <taxon>Bacilli</taxon>
        <taxon>Bacillales</taxon>
        <taxon>Bacillaceae</taxon>
        <taxon>Alkalihalobacterium</taxon>
    </lineage>
</organism>
<evidence type="ECO:0000313" key="5">
    <source>
        <dbReference type="Proteomes" id="UP001148125"/>
    </source>
</evidence>
<dbReference type="NCBIfam" id="TIGR00787">
    <property type="entry name" value="dctP"/>
    <property type="match status" value="1"/>
</dbReference>
<dbReference type="InterPro" id="IPR004682">
    <property type="entry name" value="TRAP_DctP"/>
</dbReference>
<dbReference type="NCBIfam" id="NF037995">
    <property type="entry name" value="TRAP_S1"/>
    <property type="match status" value="1"/>
</dbReference>
<keyword evidence="3" id="KW-0732">Signal</keyword>
<dbReference type="Pfam" id="PF03480">
    <property type="entry name" value="DctP"/>
    <property type="match status" value="1"/>
</dbReference>
<dbReference type="PIRSF" id="PIRSF006470">
    <property type="entry name" value="DctB"/>
    <property type="match status" value="1"/>
</dbReference>
<evidence type="ECO:0000313" key="4">
    <source>
        <dbReference type="EMBL" id="MDE5412213.1"/>
    </source>
</evidence>
<evidence type="ECO:0000256" key="1">
    <source>
        <dbReference type="ARBA" id="ARBA00009023"/>
    </source>
</evidence>
<dbReference type="RefSeq" id="WP_275116832.1">
    <property type="nucleotide sequence ID" value="NZ_JAOTPO010000001.1"/>
</dbReference>
<gene>
    <name evidence="4" type="ORF">N7Z68_02275</name>
</gene>
<keyword evidence="5" id="KW-1185">Reference proteome</keyword>
<comment type="caution">
    <text evidence="4">The sequence shown here is derived from an EMBL/GenBank/DDBJ whole genome shotgun (WGS) entry which is preliminary data.</text>
</comment>
<dbReference type="InterPro" id="IPR038404">
    <property type="entry name" value="TRAP_DctP_sf"/>
</dbReference>
<dbReference type="PANTHER" id="PTHR33376">
    <property type="match status" value="1"/>
</dbReference>
<dbReference type="InterPro" id="IPR018389">
    <property type="entry name" value="DctP_fam"/>
</dbReference>
<accession>A0ABT5VCL0</accession>
<dbReference type="PANTHER" id="PTHR33376:SF7">
    <property type="entry name" value="C4-DICARBOXYLATE-BINDING PROTEIN DCTB"/>
    <property type="match status" value="1"/>
</dbReference>
<dbReference type="Proteomes" id="UP001148125">
    <property type="component" value="Unassembled WGS sequence"/>
</dbReference>
<evidence type="ECO:0000256" key="2">
    <source>
        <dbReference type="ARBA" id="ARBA00022448"/>
    </source>
</evidence>
<dbReference type="EMBL" id="JAOTPO010000001">
    <property type="protein sequence ID" value="MDE5412213.1"/>
    <property type="molecule type" value="Genomic_DNA"/>
</dbReference>
<dbReference type="Gene3D" id="3.40.190.170">
    <property type="entry name" value="Bacterial extracellular solute-binding protein, family 7"/>
    <property type="match status" value="1"/>
</dbReference>
<reference evidence="4" key="1">
    <citation type="submission" date="2024-05" db="EMBL/GenBank/DDBJ databases">
        <title>Alkalihalobacillus sp. strain MEB203 novel alkaliphilic bacterium from Lonar Lake, India.</title>
        <authorList>
            <person name="Joshi A."/>
            <person name="Thite S."/>
            <person name="Mengade P."/>
        </authorList>
    </citation>
    <scope>NUCLEOTIDE SEQUENCE</scope>
    <source>
        <strain evidence="4">MEB 203</strain>
    </source>
</reference>
<comment type="similarity">
    <text evidence="1">Belongs to the bacterial solute-binding protein 7 family.</text>
</comment>
<name>A0ABT5VCL0_9BACI</name>
<keyword evidence="2" id="KW-0813">Transport</keyword>
<proteinExistence type="inferred from homology"/>
<protein>
    <submittedName>
        <fullName evidence="4">DctP family TRAP transporter solute-binding subunit</fullName>
    </submittedName>
</protein>
<evidence type="ECO:0000256" key="3">
    <source>
        <dbReference type="ARBA" id="ARBA00022729"/>
    </source>
</evidence>